<dbReference type="Pfam" id="PF13086">
    <property type="entry name" value="AAA_11"/>
    <property type="match status" value="2"/>
</dbReference>
<dbReference type="InterPro" id="IPR045055">
    <property type="entry name" value="DNA2/NAM7-like"/>
</dbReference>
<sequence>MPLRTVRLPGPVTLVPGKPLHSRMQSLIRDHPGMPQGVPQLAADLNSRADGVPTTFDEPRDGGDWSLLLHGRTYVVRLFLTRRQDAYTIASVNPLRIRDHHRIAQGSLLLRPAGWHPVHEHRQIPPGSQSYWPLLVHEWEQLGAESARERGTPPVTGPQAAFLDTVDGVVDATQRITSEAAKSTRPFPYRSVASTSGQRYGTRAVYEFELAGRRRPEEGSFVQIKGEPGQRGQVTRVSGPSATVRFDEPVDWRNISQQGELEVTFSDVVYAKQREAVALLRSQQSHSPALLPALVDHRVRALRPASEKPTVELDDDQLDAFRKALAVEDMLLVLGPPGTGKTRTISQIAGVVATRGAQGPVLVTSHTNRAVDNVLPRLPRELCVLRVGNDGKVTEEGRPFLLERQAADLREEILRSTGPRRNAYAHVDVAARWAQELDDRLERLGALLGDESRARAAHAEARRSAGGSAQVRVDGLLAERERVDRALDSRGKRIARLTRIHDGAEQRTAVRGIGVLLGLVVRWCARRMAAARAEVETLRETESRVRGELLMAEEELDTVTRDVPAVRAARGAVEQAERLSGECRADALTAAHACRAAIPAHEAPPPVGDSAGPDAADGELARLRTWMAERLPLLAARGRLLTDWHRDVSGEAEQLYPELIRYAHVIAATAIGTASRPELAGVDFDLAIVDEAGQIGVADALVPLVRARRAVLVGDHQQLPPFLDSEVESWGKSVADPSVIGLLTRSLLEMLVNALPGTHIVPLTVQRRMPKVIADFASTMFYEGNLHTDVEREHQDPLFRSPLAFVDTARLPERAGWERSGRADEKWGQRGYTNPAEAALLTRLAFRYHRSGAEWAVIVPYRAQAAEISAELVRLTGEPKTVGLNVGTVDSFQGGERDVILYGFTRSNPHGNVGFLKELRRANVAFTRARHQLVLVGDMDTLTSARDRGFRELAEALRDHLAKHGDIRQYREIFDVLTDGSADA</sequence>
<dbReference type="CDD" id="cd18808">
    <property type="entry name" value="SF1_C_Upf1"/>
    <property type="match status" value="1"/>
</dbReference>
<proteinExistence type="predicted"/>
<evidence type="ECO:0000259" key="1">
    <source>
        <dbReference type="Pfam" id="PF13086"/>
    </source>
</evidence>
<feature type="domain" description="DNA2/NAM7 helicase helicase" evidence="1">
    <location>
        <begin position="312"/>
        <end position="494"/>
    </location>
</feature>
<dbReference type="InterPro" id="IPR041677">
    <property type="entry name" value="DNA2/NAM7_AAA_11"/>
</dbReference>
<feature type="domain" description="DNA2/NAM7 helicase-like C-terminal" evidence="2">
    <location>
        <begin position="743"/>
        <end position="939"/>
    </location>
</feature>
<keyword evidence="4" id="KW-1185">Reference proteome</keyword>
<dbReference type="InterPro" id="IPR041679">
    <property type="entry name" value="DNA2/NAM7-like_C"/>
</dbReference>
<evidence type="ECO:0000259" key="2">
    <source>
        <dbReference type="Pfam" id="PF13087"/>
    </source>
</evidence>
<feature type="domain" description="DNA2/NAM7 helicase helicase" evidence="1">
    <location>
        <begin position="640"/>
        <end position="725"/>
    </location>
</feature>
<dbReference type="CDD" id="cd17934">
    <property type="entry name" value="DEXXQc_Upf1-like"/>
    <property type="match status" value="1"/>
</dbReference>
<dbReference type="RefSeq" id="WP_241062069.1">
    <property type="nucleotide sequence ID" value="NZ_JAKWJU010000002.1"/>
</dbReference>
<accession>A0ABS9T3Z3</accession>
<dbReference type="PANTHER" id="PTHR10887">
    <property type="entry name" value="DNA2/NAM7 HELICASE FAMILY"/>
    <property type="match status" value="1"/>
</dbReference>
<dbReference type="InterPro" id="IPR047187">
    <property type="entry name" value="SF1_C_Upf1"/>
</dbReference>
<comment type="caution">
    <text evidence="3">The sequence shown here is derived from an EMBL/GenBank/DDBJ whole genome shotgun (WGS) entry which is preliminary data.</text>
</comment>
<dbReference type="Pfam" id="PF13087">
    <property type="entry name" value="AAA_12"/>
    <property type="match status" value="1"/>
</dbReference>
<evidence type="ECO:0000313" key="3">
    <source>
        <dbReference type="EMBL" id="MCH6163240.1"/>
    </source>
</evidence>
<dbReference type="PANTHER" id="PTHR10887:SF495">
    <property type="entry name" value="HELICASE SENATAXIN ISOFORM X1-RELATED"/>
    <property type="match status" value="1"/>
</dbReference>
<protein>
    <submittedName>
        <fullName evidence="3">AAA domain-containing protein</fullName>
    </submittedName>
</protein>
<reference evidence="3" key="1">
    <citation type="submission" date="2022-03" db="EMBL/GenBank/DDBJ databases">
        <authorList>
            <person name="Santos J.D.N."/>
            <person name="Kallscheuer N."/>
            <person name="Jogler C."/>
            <person name="Lage O.M."/>
        </authorList>
    </citation>
    <scope>NUCLEOTIDE SEQUENCE</scope>
    <source>
        <strain evidence="3">M600PL45_2</strain>
    </source>
</reference>
<dbReference type="EMBL" id="JAKWJU010000002">
    <property type="protein sequence ID" value="MCH6163240.1"/>
    <property type="molecule type" value="Genomic_DNA"/>
</dbReference>
<dbReference type="SUPFAM" id="SSF52540">
    <property type="entry name" value="P-loop containing nucleoside triphosphate hydrolases"/>
    <property type="match status" value="1"/>
</dbReference>
<dbReference type="Proteomes" id="UP001166784">
    <property type="component" value="Unassembled WGS sequence"/>
</dbReference>
<gene>
    <name evidence="3" type="ORF">MMA15_23465</name>
</gene>
<evidence type="ECO:0000313" key="4">
    <source>
        <dbReference type="Proteomes" id="UP001166784"/>
    </source>
</evidence>
<reference evidence="3" key="2">
    <citation type="journal article" date="2023" name="Int. J. Syst. Evol. Microbiol.">
        <title>Streptomyces marispadix sp. nov., isolated from marine beach sediment of the Northern Coast of Portugal.</title>
        <authorList>
            <person name="dos Santos J.D.N."/>
            <person name="Vitorino I.R."/>
            <person name="Kallscheuer N."/>
            <person name="Srivastava A."/>
            <person name="Krautwurst S."/>
            <person name="Marz M."/>
            <person name="Jogler C."/>
            <person name="Lobo Da Cunha A."/>
            <person name="Catita J."/>
            <person name="Goncalves H."/>
            <person name="Gonzalez I."/>
            <person name="Reyes F."/>
            <person name="Lage O.M."/>
        </authorList>
    </citation>
    <scope>NUCLEOTIDE SEQUENCE</scope>
    <source>
        <strain evidence="3">M600PL45_2</strain>
    </source>
</reference>
<name>A0ABS9T3Z3_9ACTN</name>
<organism evidence="3 4">
    <name type="scientific">Streptomyces marispadix</name>
    <dbReference type="NCBI Taxonomy" id="2922868"/>
    <lineage>
        <taxon>Bacteria</taxon>
        <taxon>Bacillati</taxon>
        <taxon>Actinomycetota</taxon>
        <taxon>Actinomycetes</taxon>
        <taxon>Kitasatosporales</taxon>
        <taxon>Streptomycetaceae</taxon>
        <taxon>Streptomyces</taxon>
    </lineage>
</organism>
<dbReference type="Gene3D" id="3.40.50.300">
    <property type="entry name" value="P-loop containing nucleotide triphosphate hydrolases"/>
    <property type="match status" value="3"/>
</dbReference>
<dbReference type="InterPro" id="IPR027417">
    <property type="entry name" value="P-loop_NTPase"/>
</dbReference>